<keyword evidence="3" id="KW-0677">Repeat</keyword>
<feature type="transmembrane region" description="Helical" evidence="7">
    <location>
        <begin position="341"/>
        <end position="365"/>
    </location>
</feature>
<evidence type="ECO:0000256" key="5">
    <source>
        <dbReference type="ARBA" id="ARBA00023136"/>
    </source>
</evidence>
<dbReference type="InterPro" id="IPR011989">
    <property type="entry name" value="ARM-like"/>
</dbReference>
<comment type="subcellular location">
    <subcellularLocation>
        <location evidence="1">Membrane</location>
    </subcellularLocation>
</comment>
<feature type="repeat" description="HEAT" evidence="6">
    <location>
        <begin position="827"/>
        <end position="865"/>
    </location>
</feature>
<dbReference type="GO" id="GO:0016020">
    <property type="term" value="C:membrane"/>
    <property type="evidence" value="ECO:0007669"/>
    <property type="project" value="UniProtKB-SubCell"/>
</dbReference>
<proteinExistence type="predicted"/>
<dbReference type="EMBL" id="BEYU01000059">
    <property type="protein sequence ID" value="GBG29496.1"/>
    <property type="molecule type" value="Genomic_DNA"/>
</dbReference>
<keyword evidence="2 7" id="KW-0812">Transmembrane</keyword>
<feature type="transmembrane region" description="Helical" evidence="7">
    <location>
        <begin position="107"/>
        <end position="125"/>
    </location>
</feature>
<feature type="transmembrane region" description="Helical" evidence="7">
    <location>
        <begin position="298"/>
        <end position="321"/>
    </location>
</feature>
<evidence type="ECO:0000256" key="1">
    <source>
        <dbReference type="ARBA" id="ARBA00004370"/>
    </source>
</evidence>
<evidence type="ECO:0000256" key="7">
    <source>
        <dbReference type="SAM" id="Phobius"/>
    </source>
</evidence>
<dbReference type="InterPro" id="IPR013057">
    <property type="entry name" value="AA_transpt_TM"/>
</dbReference>
<accession>A0A2R5GEZ8</accession>
<dbReference type="Gene3D" id="1.25.10.10">
    <property type="entry name" value="Leucine-rich Repeat Variant"/>
    <property type="match status" value="1"/>
</dbReference>
<dbReference type="InterPro" id="IPR051023">
    <property type="entry name" value="PP2A_Regulatory_Subunit_A"/>
</dbReference>
<feature type="transmembrane region" description="Helical" evidence="7">
    <location>
        <begin position="442"/>
        <end position="466"/>
    </location>
</feature>
<gene>
    <name evidence="9" type="ORF">FCC1311_057172</name>
</gene>
<keyword evidence="4 7" id="KW-1133">Transmembrane helix</keyword>
<dbReference type="SUPFAM" id="SSF48371">
    <property type="entry name" value="ARM repeat"/>
    <property type="match status" value="1"/>
</dbReference>
<dbReference type="PROSITE" id="PS50077">
    <property type="entry name" value="HEAT_REPEAT"/>
    <property type="match status" value="4"/>
</dbReference>
<evidence type="ECO:0000256" key="6">
    <source>
        <dbReference type="PROSITE-ProRule" id="PRU00103"/>
    </source>
</evidence>
<organism evidence="9 10">
    <name type="scientific">Hondaea fermentalgiana</name>
    <dbReference type="NCBI Taxonomy" id="2315210"/>
    <lineage>
        <taxon>Eukaryota</taxon>
        <taxon>Sar</taxon>
        <taxon>Stramenopiles</taxon>
        <taxon>Bigyra</taxon>
        <taxon>Labyrinthulomycetes</taxon>
        <taxon>Thraustochytrida</taxon>
        <taxon>Thraustochytriidae</taxon>
        <taxon>Hondaea</taxon>
    </lineage>
</organism>
<feature type="repeat" description="HEAT" evidence="6">
    <location>
        <begin position="749"/>
        <end position="787"/>
    </location>
</feature>
<evidence type="ECO:0000256" key="3">
    <source>
        <dbReference type="ARBA" id="ARBA00022737"/>
    </source>
</evidence>
<feature type="repeat" description="HEAT" evidence="6">
    <location>
        <begin position="908"/>
        <end position="950"/>
    </location>
</feature>
<feature type="transmembrane region" description="Helical" evidence="7">
    <location>
        <begin position="215"/>
        <end position="236"/>
    </location>
</feature>
<keyword evidence="5 7" id="KW-0472">Membrane</keyword>
<evidence type="ECO:0000256" key="4">
    <source>
        <dbReference type="ARBA" id="ARBA00022989"/>
    </source>
</evidence>
<evidence type="ECO:0000259" key="8">
    <source>
        <dbReference type="Pfam" id="PF01490"/>
    </source>
</evidence>
<feature type="transmembrane region" description="Helical" evidence="7">
    <location>
        <begin position="386"/>
        <end position="406"/>
    </location>
</feature>
<protein>
    <submittedName>
        <fullName evidence="9">Amino acid transporter AVT1D</fullName>
    </submittedName>
</protein>
<dbReference type="InterPro" id="IPR021133">
    <property type="entry name" value="HEAT_type_2"/>
</dbReference>
<feature type="repeat" description="HEAT" evidence="6">
    <location>
        <begin position="710"/>
        <end position="748"/>
    </location>
</feature>
<evidence type="ECO:0000313" key="9">
    <source>
        <dbReference type="EMBL" id="GBG29496.1"/>
    </source>
</evidence>
<sequence>MDGDATPDDAWVRSPRSERDALSLYSQTLHQASPGLGVARRLHRSWTGDSRSESGLRDSFLGEPLERRESEFPSDNKSTVAQATFNGVNVLAGVGTLSLPFAFRQTGWALGLGFLLYLCAMTNFTGKLIGRCMSKDPNIHTYGDIGYAAFGKRGRSFITVIFCLELLAALSMFITLMGDNLHKLLGHGEKDVLYTICALIVLPTCWTSRLDLLSALSVLGILSTMLLLIAVVEVGFSTPRGLEQGGSFRDIHWAEFRAFEDLARFPYAIGLQTVGFAGHAVFPSIYDSLEDKSQFPRVINQTYLCATFIYAAMALLGYLLFTTHTQEELTLNLVDVRSSDIMVLLTVVGIIVNPFTKFALTLNPLTTITEQKLFAAGAEVPTWKRLVVRSILAIVALLLAVGLPSFASICAFVGAFCSMVVSLIFPVICFMRLFDVKGAHRVFLYGLNAVNITLCIVGTVASSLLLKPSALHYLYLNEARHGTAQRNTTQHDARHNRSSQMQLLSTPIKTHDTNAGAHVRRKEFKDHKNAKANFIPLFMSEWQKYAEGLATQRSDGDTRDEFLDEDLGAKRRAAEKLDIVAKALGPDRTRSELIPWMQDNLQQQEDEILYIFAKKSCELRELVGSADDAECMVPLVEALLGVEETFVREAASECGRQLVAGLKGSGPKGKVLESLLRLGKGEWFTSRMSACSLCGAMMKANLGADEQAQLKELYFSLCKDETPMVRRSAARELPSVIASLEPSEVVTEVMPIYQKLVTDPQESVSMNWIANIGELAARLGPELGEGHCLPLIKQYCTDRSWRIRYTVGQCFDKLCASFSPAVVSEVLLPLFCELLRDPEGEVRNVASEHLVTIGLAVSPDDFCAEVIPVMSGLVEMDIQRPVRLNISKAAVDDGLLKALGRARVSEHLLPMWEVFLKDANGVCAPEMRLVVLNNLAAIIETLGAETVASEWGTMLWNLFESSKLHNSGDGTGSGNMLAQGMGGMPTSEDIEYPHWRMRKAILNIIGNLASSAASDATVEKLVLDIWSASLADEVFEVRYSAACLLASFCESDSKVGPSTVTSVFIPRLVDFFKHAKTRYAHRIIFAHAVAQLGRFPGLAEPCYAHLDKCLDDKVPNVRLATLAALCDVMDPALKARISKKVSALAADPDADVAAEAKRCAVRL</sequence>
<name>A0A2R5GEZ8_9STRA</name>
<dbReference type="GO" id="GO:0000159">
    <property type="term" value="C:protein phosphatase type 2A complex"/>
    <property type="evidence" value="ECO:0007669"/>
    <property type="project" value="TreeGrafter"/>
</dbReference>
<dbReference type="GO" id="GO:0005634">
    <property type="term" value="C:nucleus"/>
    <property type="evidence" value="ECO:0007669"/>
    <property type="project" value="TreeGrafter"/>
</dbReference>
<dbReference type="Proteomes" id="UP000241890">
    <property type="component" value="Unassembled WGS sequence"/>
</dbReference>
<dbReference type="AlphaFoldDB" id="A0A2R5GEZ8"/>
<reference evidence="9 10" key="1">
    <citation type="submission" date="2017-12" db="EMBL/GenBank/DDBJ databases">
        <title>Sequencing, de novo assembly and annotation of complete genome of a new Thraustochytrid species, strain FCC1311.</title>
        <authorList>
            <person name="Sedici K."/>
            <person name="Godart F."/>
            <person name="Aiese Cigliano R."/>
            <person name="Sanseverino W."/>
            <person name="Barakat M."/>
            <person name="Ortet P."/>
            <person name="Marechal E."/>
            <person name="Cagnac O."/>
            <person name="Amato A."/>
        </authorList>
    </citation>
    <scope>NUCLEOTIDE SEQUENCE [LARGE SCALE GENOMIC DNA]</scope>
</reference>
<feature type="domain" description="Amino acid transporter transmembrane" evidence="8">
    <location>
        <begin position="77"/>
        <end position="461"/>
    </location>
</feature>
<dbReference type="InterPro" id="IPR016024">
    <property type="entry name" value="ARM-type_fold"/>
</dbReference>
<dbReference type="PANTHER" id="PTHR10648">
    <property type="entry name" value="SERINE/THREONINE-PROTEIN PHOSPHATASE PP2A 65 KDA REGULATORY SUBUNIT"/>
    <property type="match status" value="1"/>
</dbReference>
<evidence type="ECO:0000256" key="2">
    <source>
        <dbReference type="ARBA" id="ARBA00022692"/>
    </source>
</evidence>
<dbReference type="GO" id="GO:0019888">
    <property type="term" value="F:protein phosphatase regulator activity"/>
    <property type="evidence" value="ECO:0007669"/>
    <property type="project" value="TreeGrafter"/>
</dbReference>
<dbReference type="OrthoDB" id="655540at2759"/>
<dbReference type="InParanoid" id="A0A2R5GEZ8"/>
<dbReference type="GO" id="GO:0005829">
    <property type="term" value="C:cytosol"/>
    <property type="evidence" value="ECO:0007669"/>
    <property type="project" value="TreeGrafter"/>
</dbReference>
<evidence type="ECO:0000313" key="10">
    <source>
        <dbReference type="Proteomes" id="UP000241890"/>
    </source>
</evidence>
<feature type="transmembrane region" description="Helical" evidence="7">
    <location>
        <begin position="412"/>
        <end position="430"/>
    </location>
</feature>
<keyword evidence="10" id="KW-1185">Reference proteome</keyword>
<comment type="caution">
    <text evidence="9">The sequence shown here is derived from an EMBL/GenBank/DDBJ whole genome shotgun (WGS) entry which is preliminary data.</text>
</comment>
<feature type="transmembrane region" description="Helical" evidence="7">
    <location>
        <begin position="157"/>
        <end position="177"/>
    </location>
</feature>
<dbReference type="PANTHER" id="PTHR10648:SF4">
    <property type="entry name" value="PROTEIN PHOSPHATASE 2 (FORMERLY 2A), REGULATORY SUBUNIT A, BETA ISOFORM-RELATED"/>
    <property type="match status" value="1"/>
</dbReference>
<dbReference type="Pfam" id="PF01490">
    <property type="entry name" value="Aa_trans"/>
    <property type="match status" value="1"/>
</dbReference>